<reference evidence="2" key="1">
    <citation type="submission" date="2016-06" db="EMBL/GenBank/DDBJ databases">
        <title>Parallel loss of symbiosis genes in relatives of nitrogen-fixing non-legume Parasponia.</title>
        <authorList>
            <person name="Van Velzen R."/>
            <person name="Holmer R."/>
            <person name="Bu F."/>
            <person name="Rutten L."/>
            <person name="Van Zeijl A."/>
            <person name="Liu W."/>
            <person name="Santuari L."/>
            <person name="Cao Q."/>
            <person name="Sharma T."/>
            <person name="Shen D."/>
            <person name="Roswanjaya Y."/>
            <person name="Wardhani T."/>
            <person name="Kalhor M.S."/>
            <person name="Jansen J."/>
            <person name="Van den Hoogen J."/>
            <person name="Gungor B."/>
            <person name="Hartog M."/>
            <person name="Hontelez J."/>
            <person name="Verver J."/>
            <person name="Yang W.-C."/>
            <person name="Schijlen E."/>
            <person name="Repin R."/>
            <person name="Schilthuizen M."/>
            <person name="Schranz E."/>
            <person name="Heidstra R."/>
            <person name="Miyata K."/>
            <person name="Fedorova E."/>
            <person name="Kohlen W."/>
            <person name="Bisseling T."/>
            <person name="Smit S."/>
            <person name="Geurts R."/>
        </authorList>
    </citation>
    <scope>NUCLEOTIDE SEQUENCE [LARGE SCALE GENOMIC DNA]</scope>
    <source>
        <strain evidence="2">cv. RG33-2</strain>
    </source>
</reference>
<dbReference type="OrthoDB" id="10274147at2759"/>
<dbReference type="AlphaFoldDB" id="A0A2P5CTF2"/>
<evidence type="ECO:0000313" key="2">
    <source>
        <dbReference type="Proteomes" id="UP000237000"/>
    </source>
</evidence>
<keyword evidence="2" id="KW-1185">Reference proteome</keyword>
<name>A0A2P5CTF2_TREOI</name>
<evidence type="ECO:0000313" key="1">
    <source>
        <dbReference type="EMBL" id="PON64333.1"/>
    </source>
</evidence>
<organism evidence="1 2">
    <name type="scientific">Trema orientale</name>
    <name type="common">Charcoal tree</name>
    <name type="synonym">Celtis orientalis</name>
    <dbReference type="NCBI Taxonomy" id="63057"/>
    <lineage>
        <taxon>Eukaryota</taxon>
        <taxon>Viridiplantae</taxon>
        <taxon>Streptophyta</taxon>
        <taxon>Embryophyta</taxon>
        <taxon>Tracheophyta</taxon>
        <taxon>Spermatophyta</taxon>
        <taxon>Magnoliopsida</taxon>
        <taxon>eudicotyledons</taxon>
        <taxon>Gunneridae</taxon>
        <taxon>Pentapetalae</taxon>
        <taxon>rosids</taxon>
        <taxon>fabids</taxon>
        <taxon>Rosales</taxon>
        <taxon>Cannabaceae</taxon>
        <taxon>Trema</taxon>
    </lineage>
</organism>
<dbReference type="InParanoid" id="A0A2P5CTF2"/>
<comment type="caution">
    <text evidence="1">The sequence shown here is derived from an EMBL/GenBank/DDBJ whole genome shotgun (WGS) entry which is preliminary data.</text>
</comment>
<sequence length="63" mass="7637">MWQALTWLLSPQKAQKCVANRARCIHSYNKRHAFMPRHAPTPRFFPVKVDVYKWKFLEHILMI</sequence>
<proteinExistence type="predicted"/>
<protein>
    <submittedName>
        <fullName evidence="1">Uncharacterized protein</fullName>
    </submittedName>
</protein>
<accession>A0A2P5CTF2</accession>
<dbReference type="EMBL" id="JXTC01000329">
    <property type="protein sequence ID" value="PON64333.1"/>
    <property type="molecule type" value="Genomic_DNA"/>
</dbReference>
<dbReference type="Proteomes" id="UP000237000">
    <property type="component" value="Unassembled WGS sequence"/>
</dbReference>
<gene>
    <name evidence="1" type="ORF">TorRG33x02_273550</name>
</gene>